<dbReference type="OrthoDB" id="3461417at2"/>
<dbReference type="InterPro" id="IPR000847">
    <property type="entry name" value="LysR_HTH_N"/>
</dbReference>
<dbReference type="InterPro" id="IPR036388">
    <property type="entry name" value="WH-like_DNA-bd_sf"/>
</dbReference>
<evidence type="ECO:0000256" key="3">
    <source>
        <dbReference type="ARBA" id="ARBA00023125"/>
    </source>
</evidence>
<dbReference type="Gene3D" id="1.10.10.10">
    <property type="entry name" value="Winged helix-like DNA-binding domain superfamily/Winged helix DNA-binding domain"/>
    <property type="match status" value="1"/>
</dbReference>
<dbReference type="Gene3D" id="3.40.190.10">
    <property type="entry name" value="Periplasmic binding protein-like II"/>
    <property type="match status" value="2"/>
</dbReference>
<dbReference type="InterPro" id="IPR005119">
    <property type="entry name" value="LysR_subst-bd"/>
</dbReference>
<reference evidence="6 7" key="2">
    <citation type="submission" date="2019-08" db="EMBL/GenBank/DDBJ databases">
        <title>Amycolatopsis acidicola sp. nov., isolated from peat swamp forest soil.</title>
        <authorList>
            <person name="Srisuk N."/>
        </authorList>
    </citation>
    <scope>NUCLEOTIDE SEQUENCE [LARGE SCALE GENOMIC DNA]</scope>
    <source>
        <strain evidence="6 7">TBRC 6029</strain>
    </source>
</reference>
<organism evidence="6 7">
    <name type="scientific">Amycolatopsis rhizosphaerae</name>
    <dbReference type="NCBI Taxonomy" id="2053003"/>
    <lineage>
        <taxon>Bacteria</taxon>
        <taxon>Bacillati</taxon>
        <taxon>Actinomycetota</taxon>
        <taxon>Actinomycetes</taxon>
        <taxon>Pseudonocardiales</taxon>
        <taxon>Pseudonocardiaceae</taxon>
        <taxon>Amycolatopsis</taxon>
    </lineage>
</organism>
<evidence type="ECO:0000259" key="5">
    <source>
        <dbReference type="PROSITE" id="PS50931"/>
    </source>
</evidence>
<comment type="caution">
    <text evidence="6">The sequence shown here is derived from an EMBL/GenBank/DDBJ whole genome shotgun (WGS) entry which is preliminary data.</text>
</comment>
<dbReference type="EMBL" id="VJWX01000022">
    <property type="protein sequence ID" value="TVT60542.1"/>
    <property type="molecule type" value="Genomic_DNA"/>
</dbReference>
<dbReference type="InterPro" id="IPR036390">
    <property type="entry name" value="WH_DNA-bd_sf"/>
</dbReference>
<sequence>MTSASRPIEFGVQHRLPSAATVSTCEGADVVTGSSKTPELRQLRYFVAVAEELSFTNAAARVGIAQQSLSQQINVLERTLGLRLFDRDTRGTRLTEVGRLFLPEARAVLERTEEAVGAVRRAARGEVGELRLAFLASTANHLLPPIVRAFRERYPDVRLTAEDVTIAQLVAGIEGGWYDAGFTRPPLVEGLASRTLFTERVCAVLPSGHPLADREQMHLADLADEPWVLTERASWPPWHRHYDEEFRRAGFEPKVVQRASSVQNLLGLVAAGIGVTRLTESSHSLRRSGVEFVPLIGETALTELVWLPSAEKPALRRLIEVVTDLVTHTDLTKAG</sequence>
<keyword evidence="2" id="KW-0805">Transcription regulation</keyword>
<evidence type="ECO:0000313" key="7">
    <source>
        <dbReference type="Proteomes" id="UP000320011"/>
    </source>
</evidence>
<keyword evidence="4" id="KW-0804">Transcription</keyword>
<accession>A0A558DHP3</accession>
<dbReference type="GO" id="GO:0032993">
    <property type="term" value="C:protein-DNA complex"/>
    <property type="evidence" value="ECO:0007669"/>
    <property type="project" value="TreeGrafter"/>
</dbReference>
<dbReference type="Pfam" id="PF03466">
    <property type="entry name" value="LysR_substrate"/>
    <property type="match status" value="1"/>
</dbReference>
<dbReference type="SUPFAM" id="SSF46785">
    <property type="entry name" value="Winged helix' DNA-binding domain"/>
    <property type="match status" value="1"/>
</dbReference>
<dbReference type="PANTHER" id="PTHR30346:SF28">
    <property type="entry name" value="HTH-TYPE TRANSCRIPTIONAL REGULATOR CYNR"/>
    <property type="match status" value="1"/>
</dbReference>
<dbReference type="Pfam" id="PF00126">
    <property type="entry name" value="HTH_1"/>
    <property type="match status" value="1"/>
</dbReference>
<evidence type="ECO:0000256" key="4">
    <source>
        <dbReference type="ARBA" id="ARBA00023163"/>
    </source>
</evidence>
<dbReference type="PRINTS" id="PR00039">
    <property type="entry name" value="HTHLYSR"/>
</dbReference>
<protein>
    <submittedName>
        <fullName evidence="6">LysR family transcriptional regulator</fullName>
    </submittedName>
</protein>
<gene>
    <name evidence="6" type="ORF">FNH05_04385</name>
</gene>
<dbReference type="AlphaFoldDB" id="A0A558DHP3"/>
<keyword evidence="3" id="KW-0238">DNA-binding</keyword>
<dbReference type="PANTHER" id="PTHR30346">
    <property type="entry name" value="TRANSCRIPTIONAL DUAL REGULATOR HCAR-RELATED"/>
    <property type="match status" value="1"/>
</dbReference>
<name>A0A558DHP3_9PSEU</name>
<reference evidence="6 7" key="1">
    <citation type="submission" date="2019-07" db="EMBL/GenBank/DDBJ databases">
        <authorList>
            <person name="Duangmal K."/>
            <person name="Teo W.F.A."/>
        </authorList>
    </citation>
    <scope>NUCLEOTIDE SEQUENCE [LARGE SCALE GENOMIC DNA]</scope>
    <source>
        <strain evidence="6 7">TBRC 6029</strain>
    </source>
</reference>
<evidence type="ECO:0000256" key="2">
    <source>
        <dbReference type="ARBA" id="ARBA00023015"/>
    </source>
</evidence>
<dbReference type="CDD" id="cd08414">
    <property type="entry name" value="PBP2_LTTR_aromatics_like"/>
    <property type="match status" value="1"/>
</dbReference>
<proteinExistence type="inferred from homology"/>
<dbReference type="GO" id="GO:0003677">
    <property type="term" value="F:DNA binding"/>
    <property type="evidence" value="ECO:0007669"/>
    <property type="project" value="UniProtKB-KW"/>
</dbReference>
<dbReference type="FunFam" id="1.10.10.10:FF:000001">
    <property type="entry name" value="LysR family transcriptional regulator"/>
    <property type="match status" value="1"/>
</dbReference>
<evidence type="ECO:0000256" key="1">
    <source>
        <dbReference type="ARBA" id="ARBA00009437"/>
    </source>
</evidence>
<dbReference type="GO" id="GO:0003700">
    <property type="term" value="F:DNA-binding transcription factor activity"/>
    <property type="evidence" value="ECO:0007669"/>
    <property type="project" value="InterPro"/>
</dbReference>
<evidence type="ECO:0000313" key="6">
    <source>
        <dbReference type="EMBL" id="TVT60542.1"/>
    </source>
</evidence>
<dbReference type="PROSITE" id="PS50931">
    <property type="entry name" value="HTH_LYSR"/>
    <property type="match status" value="1"/>
</dbReference>
<feature type="domain" description="HTH lysR-type" evidence="5">
    <location>
        <begin position="38"/>
        <end position="95"/>
    </location>
</feature>
<dbReference type="Proteomes" id="UP000320011">
    <property type="component" value="Unassembled WGS sequence"/>
</dbReference>
<keyword evidence="7" id="KW-1185">Reference proteome</keyword>
<comment type="similarity">
    <text evidence="1">Belongs to the LysR transcriptional regulatory family.</text>
</comment>
<dbReference type="SUPFAM" id="SSF53850">
    <property type="entry name" value="Periplasmic binding protein-like II"/>
    <property type="match status" value="1"/>
</dbReference>